<organism evidence="12 13">
    <name type="scientific">Cotesia typhae</name>
    <dbReference type="NCBI Taxonomy" id="2053667"/>
    <lineage>
        <taxon>Eukaryota</taxon>
        <taxon>Metazoa</taxon>
        <taxon>Ecdysozoa</taxon>
        <taxon>Arthropoda</taxon>
        <taxon>Hexapoda</taxon>
        <taxon>Insecta</taxon>
        <taxon>Pterygota</taxon>
        <taxon>Neoptera</taxon>
        <taxon>Endopterygota</taxon>
        <taxon>Hymenoptera</taxon>
        <taxon>Apocrita</taxon>
        <taxon>Ichneumonoidea</taxon>
        <taxon>Braconidae</taxon>
        <taxon>Microgastrinae</taxon>
        <taxon>Cotesia</taxon>
    </lineage>
</organism>
<evidence type="ECO:0000256" key="1">
    <source>
        <dbReference type="ARBA" id="ARBA00004163"/>
    </source>
</evidence>
<dbReference type="AlphaFoldDB" id="A0A8J5R219"/>
<feature type="transmembrane region" description="Helical" evidence="10">
    <location>
        <begin position="101"/>
        <end position="119"/>
    </location>
</feature>
<dbReference type="Pfam" id="PF03908">
    <property type="entry name" value="Sec20"/>
    <property type="match status" value="1"/>
</dbReference>
<keyword evidence="4" id="KW-0256">Endoplasmic reticulum</keyword>
<dbReference type="PANTHER" id="PTHR12825">
    <property type="entry name" value="BNIP1-RELATED"/>
    <property type="match status" value="1"/>
</dbReference>
<evidence type="ECO:0000256" key="9">
    <source>
        <dbReference type="ARBA" id="ARBA00037934"/>
    </source>
</evidence>
<comment type="subcellular location">
    <subcellularLocation>
        <location evidence="1">Endoplasmic reticulum membrane</location>
        <topology evidence="1">Single-pass type IV membrane protein</topology>
    </subcellularLocation>
</comment>
<comment type="caution">
    <text evidence="12">The sequence shown here is derived from an EMBL/GenBank/DDBJ whole genome shotgun (WGS) entry which is preliminary data.</text>
</comment>
<dbReference type="GO" id="GO:0005789">
    <property type="term" value="C:endoplasmic reticulum membrane"/>
    <property type="evidence" value="ECO:0007669"/>
    <property type="project" value="UniProtKB-SubCell"/>
</dbReference>
<dbReference type="GO" id="GO:0005484">
    <property type="term" value="F:SNAP receptor activity"/>
    <property type="evidence" value="ECO:0007669"/>
    <property type="project" value="InterPro"/>
</dbReference>
<evidence type="ECO:0000256" key="5">
    <source>
        <dbReference type="ARBA" id="ARBA00022892"/>
    </source>
</evidence>
<name>A0A8J5R219_9HYME</name>
<dbReference type="OrthoDB" id="46868at2759"/>
<dbReference type="PANTHER" id="PTHR12825:SF0">
    <property type="entry name" value="VESICLE TRANSPORT PROTEIN SEC20"/>
    <property type="match status" value="1"/>
</dbReference>
<feature type="domain" description="Sec20 C-terminal" evidence="11">
    <location>
        <begin position="63"/>
        <end position="122"/>
    </location>
</feature>
<accession>A0A8J5R219</accession>
<sequence length="122" mass="13808">MQEVEKRKSQLVFALAAFKKANIVGACVIDKMAKDELMSTSEEQQRMLRKRRDKRGLADTAIISSDKVNGTKDELEQQQQAIILSGKLLGKYGRREVTDKALLTLAFIFFLACVAYVLQKRL</sequence>
<keyword evidence="6 10" id="KW-1133">Transmembrane helix</keyword>
<dbReference type="Proteomes" id="UP000729913">
    <property type="component" value="Unassembled WGS sequence"/>
</dbReference>
<protein>
    <recommendedName>
        <fullName evidence="11">Sec20 C-terminal domain-containing protein</fullName>
    </recommendedName>
</protein>
<keyword evidence="13" id="KW-1185">Reference proteome</keyword>
<keyword evidence="8 10" id="KW-0472">Membrane</keyword>
<gene>
    <name evidence="12" type="ORF">G9C98_006815</name>
</gene>
<evidence type="ECO:0000256" key="10">
    <source>
        <dbReference type="SAM" id="Phobius"/>
    </source>
</evidence>
<comment type="similarity">
    <text evidence="9">Belongs to the SEC20 family.</text>
</comment>
<keyword evidence="5" id="KW-0931">ER-Golgi transport</keyword>
<keyword evidence="3 10" id="KW-0812">Transmembrane</keyword>
<dbReference type="GO" id="GO:0031201">
    <property type="term" value="C:SNARE complex"/>
    <property type="evidence" value="ECO:0007669"/>
    <property type="project" value="TreeGrafter"/>
</dbReference>
<evidence type="ECO:0000313" key="12">
    <source>
        <dbReference type="EMBL" id="KAG8035369.1"/>
    </source>
</evidence>
<dbReference type="EMBL" id="JAAOIC020000060">
    <property type="protein sequence ID" value="KAG8035369.1"/>
    <property type="molecule type" value="Genomic_DNA"/>
</dbReference>
<evidence type="ECO:0000256" key="8">
    <source>
        <dbReference type="ARBA" id="ARBA00023136"/>
    </source>
</evidence>
<keyword evidence="2" id="KW-0813">Transport</keyword>
<dbReference type="GO" id="GO:0006890">
    <property type="term" value="P:retrograde vesicle-mediated transport, Golgi to endoplasmic reticulum"/>
    <property type="evidence" value="ECO:0007669"/>
    <property type="project" value="InterPro"/>
</dbReference>
<dbReference type="InterPro" id="IPR056173">
    <property type="entry name" value="Sec20_C"/>
</dbReference>
<evidence type="ECO:0000256" key="7">
    <source>
        <dbReference type="ARBA" id="ARBA00023054"/>
    </source>
</evidence>
<reference evidence="12" key="1">
    <citation type="submission" date="2020-03" db="EMBL/GenBank/DDBJ databases">
        <authorList>
            <person name="Chebbi M.A."/>
            <person name="Drezen J.M."/>
        </authorList>
    </citation>
    <scope>NUCLEOTIDE SEQUENCE</scope>
    <source>
        <tissue evidence="12">Whole body</tissue>
    </source>
</reference>
<evidence type="ECO:0000256" key="6">
    <source>
        <dbReference type="ARBA" id="ARBA00022989"/>
    </source>
</evidence>
<evidence type="ECO:0000313" key="13">
    <source>
        <dbReference type="Proteomes" id="UP000729913"/>
    </source>
</evidence>
<reference evidence="12" key="2">
    <citation type="submission" date="2021-04" db="EMBL/GenBank/DDBJ databases">
        <title>Genome-wide patterns of bracovirus chromosomal integration into multiple host tissues during parasitism.</title>
        <authorList>
            <person name="Chebbi M.A.C."/>
        </authorList>
    </citation>
    <scope>NUCLEOTIDE SEQUENCE</scope>
    <source>
        <tissue evidence="12">Whole body</tissue>
    </source>
</reference>
<evidence type="ECO:0000256" key="4">
    <source>
        <dbReference type="ARBA" id="ARBA00022824"/>
    </source>
</evidence>
<keyword evidence="7" id="KW-0175">Coiled coil</keyword>
<evidence type="ECO:0000256" key="3">
    <source>
        <dbReference type="ARBA" id="ARBA00022692"/>
    </source>
</evidence>
<evidence type="ECO:0000259" key="11">
    <source>
        <dbReference type="Pfam" id="PF03908"/>
    </source>
</evidence>
<proteinExistence type="inferred from homology"/>
<dbReference type="InterPro" id="IPR005606">
    <property type="entry name" value="Sec20"/>
</dbReference>
<evidence type="ECO:0000256" key="2">
    <source>
        <dbReference type="ARBA" id="ARBA00022448"/>
    </source>
</evidence>